<evidence type="ECO:0000256" key="2">
    <source>
        <dbReference type="ARBA" id="ARBA00022448"/>
    </source>
</evidence>
<dbReference type="GO" id="GO:0000329">
    <property type="term" value="C:fungal-type vacuole membrane"/>
    <property type="evidence" value="ECO:0007669"/>
    <property type="project" value="EnsemblFungi"/>
</dbReference>
<dbReference type="Gene3D" id="6.10.140.1330">
    <property type="match status" value="1"/>
</dbReference>
<evidence type="ECO:0000256" key="8">
    <source>
        <dbReference type="ARBA" id="ARBA00023201"/>
    </source>
</evidence>
<evidence type="ECO:0000256" key="3">
    <source>
        <dbReference type="ARBA" id="ARBA00022692"/>
    </source>
</evidence>
<evidence type="ECO:0000313" key="14">
    <source>
        <dbReference type="Proteomes" id="UP000053447"/>
    </source>
</evidence>
<evidence type="ECO:0000256" key="5">
    <source>
        <dbReference type="ARBA" id="ARBA00023053"/>
    </source>
</evidence>
<organism evidence="13 14">
    <name type="scientific">Pneumocystis jirovecii (strain RU7)</name>
    <name type="common">Human pneumocystis pneumonia agent</name>
    <dbReference type="NCBI Taxonomy" id="1408657"/>
    <lineage>
        <taxon>Eukaryota</taxon>
        <taxon>Fungi</taxon>
        <taxon>Dikarya</taxon>
        <taxon>Ascomycota</taxon>
        <taxon>Taphrinomycotina</taxon>
        <taxon>Pneumocystomycetes</taxon>
        <taxon>Pneumocystaceae</taxon>
        <taxon>Pneumocystis</taxon>
    </lineage>
</organism>
<evidence type="ECO:0000256" key="4">
    <source>
        <dbReference type="ARBA" id="ARBA00022989"/>
    </source>
</evidence>
<feature type="transmembrane region" description="Helical" evidence="11">
    <location>
        <begin position="23"/>
        <end position="49"/>
    </location>
</feature>
<keyword evidence="14" id="KW-1185">Reference proteome</keyword>
<dbReference type="InterPro" id="IPR004709">
    <property type="entry name" value="NaH_exchanger"/>
</dbReference>
<reference evidence="14" key="1">
    <citation type="journal article" date="2016" name="Nat. Commun.">
        <title>Genome analysis of three Pneumocystis species reveals adaptation mechanisms to life exclusively in mammalian hosts.</title>
        <authorList>
            <person name="Ma L."/>
            <person name="Chen Z."/>
            <person name="Huang D.W."/>
            <person name="Kutty G."/>
            <person name="Ishihara M."/>
            <person name="Wang H."/>
            <person name="Abouelleil A."/>
            <person name="Bishop L."/>
            <person name="Davey E."/>
            <person name="Deng R."/>
            <person name="Deng X."/>
            <person name="Fan L."/>
            <person name="Fantoni G."/>
            <person name="Fitzgerald M."/>
            <person name="Gogineni E."/>
            <person name="Goldberg J.M."/>
            <person name="Handley G."/>
            <person name="Hu X."/>
            <person name="Huber C."/>
            <person name="Jiao X."/>
            <person name="Jones K."/>
            <person name="Levin J.Z."/>
            <person name="Liu Y."/>
            <person name="Macdonald P."/>
            <person name="Melnikov A."/>
            <person name="Raley C."/>
            <person name="Sassi M."/>
            <person name="Sherman B.T."/>
            <person name="Song X."/>
            <person name="Sykes S."/>
            <person name="Tran B."/>
            <person name="Walsh L."/>
            <person name="Xia Y."/>
            <person name="Yang J."/>
            <person name="Young S."/>
            <person name="Zeng Q."/>
            <person name="Zheng X."/>
            <person name="Stephens R."/>
            <person name="Nusbaum C."/>
            <person name="Birren B.W."/>
            <person name="Azadi P."/>
            <person name="Lempicki R.A."/>
            <person name="Cuomo C.A."/>
            <person name="Kovacs J.A."/>
        </authorList>
    </citation>
    <scope>NUCLEOTIDE SEQUENCE [LARGE SCALE GENOMIC DNA]</scope>
    <source>
        <strain evidence="14">RU7</strain>
    </source>
</reference>
<dbReference type="RefSeq" id="XP_018228884.1">
    <property type="nucleotide sequence ID" value="XM_018375004.1"/>
</dbReference>
<dbReference type="GO" id="GO:0005769">
    <property type="term" value="C:early endosome"/>
    <property type="evidence" value="ECO:0007669"/>
    <property type="project" value="EnsemblFungi"/>
</dbReference>
<dbReference type="InterPro" id="IPR018422">
    <property type="entry name" value="Cation/H_exchanger_CPA1"/>
</dbReference>
<dbReference type="eggNOG" id="KOG1965">
    <property type="taxonomic scope" value="Eukaryota"/>
</dbReference>
<keyword evidence="7 11" id="KW-0472">Membrane</keyword>
<dbReference type="Pfam" id="PF00999">
    <property type="entry name" value="Na_H_Exchanger"/>
    <property type="match status" value="1"/>
</dbReference>
<dbReference type="GeneID" id="28941259"/>
<keyword evidence="6 9" id="KW-0406">Ion transport</keyword>
<keyword evidence="9" id="KW-0050">Antiport</keyword>
<keyword evidence="8 9" id="KW-0739">Sodium transport</keyword>
<accession>A0A0W4ZIX6</accession>
<dbReference type="Proteomes" id="UP000053447">
    <property type="component" value="Unassembled WGS sequence"/>
</dbReference>
<dbReference type="GO" id="GO:0015385">
    <property type="term" value="F:sodium:proton antiporter activity"/>
    <property type="evidence" value="ECO:0007669"/>
    <property type="project" value="EnsemblFungi"/>
</dbReference>
<dbReference type="PRINTS" id="PR01084">
    <property type="entry name" value="NAHEXCHNGR"/>
</dbReference>
<keyword evidence="4 11" id="KW-1133">Transmembrane helix</keyword>
<dbReference type="AlphaFoldDB" id="A0A0W4ZIX6"/>
<keyword evidence="2 9" id="KW-0813">Transport</keyword>
<evidence type="ECO:0000256" key="1">
    <source>
        <dbReference type="ARBA" id="ARBA00004141"/>
    </source>
</evidence>
<feature type="transmembrane region" description="Helical" evidence="11">
    <location>
        <begin position="325"/>
        <end position="344"/>
    </location>
</feature>
<evidence type="ECO:0000256" key="9">
    <source>
        <dbReference type="RuleBase" id="RU003722"/>
    </source>
</evidence>
<dbReference type="InterPro" id="IPR006153">
    <property type="entry name" value="Cation/H_exchanger_TM"/>
</dbReference>
<comment type="similarity">
    <text evidence="9">Belongs to the monovalent cation:proton antiporter 1 (CPA1) transporter (TC 2.A.36) family.</text>
</comment>
<feature type="region of interest" description="Disordered" evidence="10">
    <location>
        <begin position="461"/>
        <end position="485"/>
    </location>
</feature>
<dbReference type="STRING" id="1408657.A0A0W4ZIX6"/>
<evidence type="ECO:0000313" key="13">
    <source>
        <dbReference type="EMBL" id="KTW28322.1"/>
    </source>
</evidence>
<dbReference type="GO" id="GO:0005770">
    <property type="term" value="C:late endosome"/>
    <property type="evidence" value="ECO:0007669"/>
    <property type="project" value="EnsemblFungi"/>
</dbReference>
<comment type="caution">
    <text evidence="13">The sequence shown here is derived from an EMBL/GenBank/DDBJ whole genome shotgun (WGS) entry which is preliminary data.</text>
</comment>
<feature type="transmembrane region" description="Helical" evidence="11">
    <location>
        <begin position="251"/>
        <end position="271"/>
    </location>
</feature>
<comment type="subcellular location">
    <subcellularLocation>
        <location evidence="1">Membrane</location>
        <topology evidence="1">Multi-pass membrane protein</topology>
    </subcellularLocation>
</comment>
<dbReference type="OrthoDB" id="196264at2759"/>
<feature type="transmembrane region" description="Helical" evidence="11">
    <location>
        <begin position="226"/>
        <end position="245"/>
    </location>
</feature>
<keyword evidence="5" id="KW-0915">Sodium</keyword>
<gene>
    <name evidence="13" type="ORF">T551_02741</name>
</gene>
<evidence type="ECO:0000256" key="11">
    <source>
        <dbReference type="SAM" id="Phobius"/>
    </source>
</evidence>
<sequence length="517" mass="58978">MLLPPIILNSGYELDQKRFFKNIGVIFTFAFAGTFVSAVVIGLLTYLWALTGLEQVKMSWVDAFSFGATLSATDPVTVLAVFHTYGVDPALYTIIFGESLLNDSVSIVMFGTLQRFYHKEMHLVDIFMGIFKFFISFVISLMIGVIISIFVALMLKHSHLRRFPHIESCIIILMAYASYLFSNGCHMSGIVSLLFCAITMKHYAFHNMSIQTQISTKFLFRTLSQLSENFIFIYLGLSLFTQANLDYKPLFILVTIFSICIARYTAIFPISKLINMASRSNYIFSNELPKSYQIMLFWSGLRGAVGVALTEGFKGEATEVLKTTVLIVVVLTVIIFGGTTPQMLEIVGIHMGIFQYEEDYSIEYFYDKHINLEENVQDEFQYIKKSSFLPNEQEENQYHHELHLGSGQLDSPGSIDHSYYSSKSFDQTKNENNDQTLVDPDIFFSSGSLKSTHLNEEIYSTLPQPKTKNEETPFTQKPQTSSSDHMKWFRDFDSKILKPLVLEKNIFAKENNKKQSF</sequence>
<protein>
    <recommendedName>
        <fullName evidence="9">Sodium/hydrogen exchanger</fullName>
    </recommendedName>
</protein>
<dbReference type="PANTHER" id="PTHR10110">
    <property type="entry name" value="SODIUM/HYDROGEN EXCHANGER"/>
    <property type="match status" value="1"/>
</dbReference>
<dbReference type="GO" id="GO:0015386">
    <property type="term" value="F:potassium:proton antiporter activity"/>
    <property type="evidence" value="ECO:0007669"/>
    <property type="project" value="EnsemblFungi"/>
</dbReference>
<evidence type="ECO:0000256" key="7">
    <source>
        <dbReference type="ARBA" id="ARBA00023136"/>
    </source>
</evidence>
<dbReference type="VEuPathDB" id="FungiDB:T551_02741"/>
<dbReference type="GO" id="GO:0005802">
    <property type="term" value="C:trans-Golgi network"/>
    <property type="evidence" value="ECO:0007669"/>
    <property type="project" value="EnsemblFungi"/>
</dbReference>
<dbReference type="EMBL" id="LFWA01000012">
    <property type="protein sequence ID" value="KTW28322.1"/>
    <property type="molecule type" value="Genomic_DNA"/>
</dbReference>
<keyword evidence="3 9" id="KW-0812">Transmembrane</keyword>
<dbReference type="GO" id="GO:0007035">
    <property type="term" value="P:vacuolar acidification"/>
    <property type="evidence" value="ECO:0007669"/>
    <property type="project" value="EnsemblFungi"/>
</dbReference>
<evidence type="ECO:0000256" key="6">
    <source>
        <dbReference type="ARBA" id="ARBA00023065"/>
    </source>
</evidence>
<name>A0A0W4ZIX6_PNEJ7</name>
<evidence type="ECO:0000259" key="12">
    <source>
        <dbReference type="Pfam" id="PF00999"/>
    </source>
</evidence>
<dbReference type="PANTHER" id="PTHR10110:SF187">
    <property type="entry name" value="SODIUM_HYDROGEN EXCHANGER"/>
    <property type="match status" value="1"/>
</dbReference>
<feature type="domain" description="Cation/H+ exchanger transmembrane" evidence="12">
    <location>
        <begin position="2"/>
        <end position="345"/>
    </location>
</feature>
<feature type="compositionally biased region" description="Polar residues" evidence="10">
    <location>
        <begin position="461"/>
        <end position="483"/>
    </location>
</feature>
<dbReference type="NCBIfam" id="TIGR00840">
    <property type="entry name" value="b_cpa1"/>
    <property type="match status" value="1"/>
</dbReference>
<evidence type="ECO:0000256" key="10">
    <source>
        <dbReference type="SAM" id="MobiDB-lite"/>
    </source>
</evidence>
<feature type="transmembrane region" description="Helical" evidence="11">
    <location>
        <begin position="126"/>
        <end position="151"/>
    </location>
</feature>
<proteinExistence type="inferred from homology"/>